<protein>
    <submittedName>
        <fullName evidence="2 3">Uncharacterized protein</fullName>
    </submittedName>
</protein>
<reference evidence="2 4" key="2">
    <citation type="journal article" date="2014" name="BMC Genomics">
        <title>An improved genome release (version Mt4.0) for the model legume Medicago truncatula.</title>
        <authorList>
            <person name="Tang H."/>
            <person name="Krishnakumar V."/>
            <person name="Bidwell S."/>
            <person name="Rosen B."/>
            <person name="Chan A."/>
            <person name="Zhou S."/>
            <person name="Gentzbittel L."/>
            <person name="Childs K.L."/>
            <person name="Yandell M."/>
            <person name="Gundlach H."/>
            <person name="Mayer K.F."/>
            <person name="Schwartz D.C."/>
            <person name="Town C.D."/>
        </authorList>
    </citation>
    <scope>GENOME REANNOTATION</scope>
    <source>
        <strain evidence="2">A17</strain>
        <strain evidence="3 4">cv. Jemalong A17</strain>
    </source>
</reference>
<dbReference type="HOGENOM" id="CLU_2149553_0_0_1"/>
<dbReference type="EnsemblPlants" id="KEH43143">
    <property type="protein sequence ID" value="KEH43143"/>
    <property type="gene ID" value="MTR_1g085315"/>
</dbReference>
<reference evidence="2 4" key="1">
    <citation type="journal article" date="2011" name="Nature">
        <title>The Medicago genome provides insight into the evolution of rhizobial symbioses.</title>
        <authorList>
            <person name="Young N.D."/>
            <person name="Debelle F."/>
            <person name="Oldroyd G.E."/>
            <person name="Geurts R."/>
            <person name="Cannon S.B."/>
            <person name="Udvardi M.K."/>
            <person name="Benedito V.A."/>
            <person name="Mayer K.F."/>
            <person name="Gouzy J."/>
            <person name="Schoof H."/>
            <person name="Van de Peer Y."/>
            <person name="Proost S."/>
            <person name="Cook D.R."/>
            <person name="Meyers B.C."/>
            <person name="Spannagl M."/>
            <person name="Cheung F."/>
            <person name="De Mita S."/>
            <person name="Krishnakumar V."/>
            <person name="Gundlach H."/>
            <person name="Zhou S."/>
            <person name="Mudge J."/>
            <person name="Bharti A.K."/>
            <person name="Murray J.D."/>
            <person name="Naoumkina M.A."/>
            <person name="Rosen B."/>
            <person name="Silverstein K.A."/>
            <person name="Tang H."/>
            <person name="Rombauts S."/>
            <person name="Zhao P.X."/>
            <person name="Zhou P."/>
            <person name="Barbe V."/>
            <person name="Bardou P."/>
            <person name="Bechner M."/>
            <person name="Bellec A."/>
            <person name="Berger A."/>
            <person name="Berges H."/>
            <person name="Bidwell S."/>
            <person name="Bisseling T."/>
            <person name="Choisne N."/>
            <person name="Couloux A."/>
            <person name="Denny R."/>
            <person name="Deshpande S."/>
            <person name="Dai X."/>
            <person name="Doyle J.J."/>
            <person name="Dudez A.M."/>
            <person name="Farmer A.D."/>
            <person name="Fouteau S."/>
            <person name="Franken C."/>
            <person name="Gibelin C."/>
            <person name="Gish J."/>
            <person name="Goldstein S."/>
            <person name="Gonzalez A.J."/>
            <person name="Green P.J."/>
            <person name="Hallab A."/>
            <person name="Hartog M."/>
            <person name="Hua A."/>
            <person name="Humphray S.J."/>
            <person name="Jeong D.H."/>
            <person name="Jing Y."/>
            <person name="Jocker A."/>
            <person name="Kenton S.M."/>
            <person name="Kim D.J."/>
            <person name="Klee K."/>
            <person name="Lai H."/>
            <person name="Lang C."/>
            <person name="Lin S."/>
            <person name="Macmil S.L."/>
            <person name="Magdelenat G."/>
            <person name="Matthews L."/>
            <person name="McCorrison J."/>
            <person name="Monaghan E.L."/>
            <person name="Mun J.H."/>
            <person name="Najar F.Z."/>
            <person name="Nicholson C."/>
            <person name="Noirot C."/>
            <person name="O'Bleness M."/>
            <person name="Paule C.R."/>
            <person name="Poulain J."/>
            <person name="Prion F."/>
            <person name="Qin B."/>
            <person name="Qu C."/>
            <person name="Retzel E.F."/>
            <person name="Riddle C."/>
            <person name="Sallet E."/>
            <person name="Samain S."/>
            <person name="Samson N."/>
            <person name="Sanders I."/>
            <person name="Saurat O."/>
            <person name="Scarpelli C."/>
            <person name="Schiex T."/>
            <person name="Segurens B."/>
            <person name="Severin A.J."/>
            <person name="Sherrier D.J."/>
            <person name="Shi R."/>
            <person name="Sims S."/>
            <person name="Singer S.R."/>
            <person name="Sinharoy S."/>
            <person name="Sterck L."/>
            <person name="Viollet A."/>
            <person name="Wang B.B."/>
            <person name="Wang K."/>
            <person name="Wang M."/>
            <person name="Wang X."/>
            <person name="Warfsmann J."/>
            <person name="Weissenbach J."/>
            <person name="White D.D."/>
            <person name="White J.D."/>
            <person name="Wiley G.B."/>
            <person name="Wincker P."/>
            <person name="Xing Y."/>
            <person name="Yang L."/>
            <person name="Yao Z."/>
            <person name="Ying F."/>
            <person name="Zhai J."/>
            <person name="Zhou L."/>
            <person name="Zuber A."/>
            <person name="Denarie J."/>
            <person name="Dixon R.A."/>
            <person name="May G.D."/>
            <person name="Schwartz D.C."/>
            <person name="Rogers J."/>
            <person name="Quetier F."/>
            <person name="Town C.D."/>
            <person name="Roe B.A."/>
        </authorList>
    </citation>
    <scope>NUCLEOTIDE SEQUENCE [LARGE SCALE GENOMIC DNA]</scope>
    <source>
        <strain evidence="2">A17</strain>
        <strain evidence="3 4">cv. Jemalong A17</strain>
    </source>
</reference>
<name>A0A072VNZ0_MEDTR</name>
<accession>A0A072VNZ0</accession>
<dbReference type="EMBL" id="CM001217">
    <property type="protein sequence ID" value="KEH43143.1"/>
    <property type="molecule type" value="Genomic_DNA"/>
</dbReference>
<evidence type="ECO:0000313" key="4">
    <source>
        <dbReference type="Proteomes" id="UP000002051"/>
    </source>
</evidence>
<dbReference type="Proteomes" id="UP000002051">
    <property type="component" value="Unassembled WGS sequence"/>
</dbReference>
<feature type="region of interest" description="Disordered" evidence="1">
    <location>
        <begin position="75"/>
        <end position="112"/>
    </location>
</feature>
<evidence type="ECO:0000256" key="1">
    <source>
        <dbReference type="SAM" id="MobiDB-lite"/>
    </source>
</evidence>
<proteinExistence type="predicted"/>
<evidence type="ECO:0000313" key="2">
    <source>
        <dbReference type="EMBL" id="KEH43143.1"/>
    </source>
</evidence>
<organism evidence="2 4">
    <name type="scientific">Medicago truncatula</name>
    <name type="common">Barrel medic</name>
    <name type="synonym">Medicago tribuloides</name>
    <dbReference type="NCBI Taxonomy" id="3880"/>
    <lineage>
        <taxon>Eukaryota</taxon>
        <taxon>Viridiplantae</taxon>
        <taxon>Streptophyta</taxon>
        <taxon>Embryophyta</taxon>
        <taxon>Tracheophyta</taxon>
        <taxon>Spermatophyta</taxon>
        <taxon>Magnoliopsida</taxon>
        <taxon>eudicotyledons</taxon>
        <taxon>Gunneridae</taxon>
        <taxon>Pentapetalae</taxon>
        <taxon>rosids</taxon>
        <taxon>fabids</taxon>
        <taxon>Fabales</taxon>
        <taxon>Fabaceae</taxon>
        <taxon>Papilionoideae</taxon>
        <taxon>50 kb inversion clade</taxon>
        <taxon>NPAAA clade</taxon>
        <taxon>Hologalegina</taxon>
        <taxon>IRL clade</taxon>
        <taxon>Trifolieae</taxon>
        <taxon>Medicago</taxon>
    </lineage>
</organism>
<keyword evidence="4" id="KW-1185">Reference proteome</keyword>
<sequence length="112" mass="12994">MYEILILGPKTSKRWNTTKREFDTLFREDHRDEAITYSPPSANIDQQLVVSAIPDVVQCDIEVLRESWVNMAHNDEVHKKKKNKQNSQAKANKRSYTTRLRVGAPKSVQLKL</sequence>
<reference evidence="3" key="3">
    <citation type="submission" date="2015-04" db="UniProtKB">
        <authorList>
            <consortium name="EnsemblPlants"/>
        </authorList>
    </citation>
    <scope>IDENTIFICATION</scope>
    <source>
        <strain evidence="3">cv. Jemalong A17</strain>
    </source>
</reference>
<gene>
    <name evidence="2" type="ordered locus">MTR_1g085315</name>
</gene>
<evidence type="ECO:0000313" key="3">
    <source>
        <dbReference type="EnsemblPlants" id="KEH43143"/>
    </source>
</evidence>
<dbReference type="AlphaFoldDB" id="A0A072VNZ0"/>